<dbReference type="InterPro" id="IPR027417">
    <property type="entry name" value="P-loop_NTPase"/>
</dbReference>
<keyword evidence="3" id="KW-0418">Kinase</keyword>
<dbReference type="RefSeq" id="WP_330500445.1">
    <property type="nucleotide sequence ID" value="NZ_JAZDWZ010000001.1"/>
</dbReference>
<evidence type="ECO:0000313" key="4">
    <source>
        <dbReference type="Proteomes" id="UP001344817"/>
    </source>
</evidence>
<accession>A0ABU7MKH1</accession>
<keyword evidence="1" id="KW-0547">Nucleotide-binding</keyword>
<dbReference type="Gene3D" id="3.40.50.300">
    <property type="entry name" value="P-loop containing nucleotide triphosphate hydrolases"/>
    <property type="match status" value="1"/>
</dbReference>
<organism evidence="3 4">
    <name type="scientific">Mycoplasmopsis ciconiae</name>
    <dbReference type="NCBI Taxonomy" id="561067"/>
    <lineage>
        <taxon>Bacteria</taxon>
        <taxon>Bacillati</taxon>
        <taxon>Mycoplasmatota</taxon>
        <taxon>Mycoplasmoidales</taxon>
        <taxon>Metamycoplasmataceae</taxon>
        <taxon>Mycoplasmopsis</taxon>
    </lineage>
</organism>
<dbReference type="EC" id="2.7.1.24" evidence="3"/>
<comment type="caution">
    <text evidence="3">The sequence shown here is derived from an EMBL/GenBank/DDBJ whole genome shotgun (WGS) entry which is preliminary data.</text>
</comment>
<reference evidence="3" key="1">
    <citation type="submission" date="2024-01" db="EMBL/GenBank/DDBJ databases">
        <title>Genome sequence of Mycoplasma ciconiae type strain DSM 25251.</title>
        <authorList>
            <person name="Spergser J."/>
        </authorList>
    </citation>
    <scope>NUCLEOTIDE SEQUENCE [LARGE SCALE GENOMIC DNA]</scope>
    <source>
        <strain evidence="3">DSM 25251</strain>
    </source>
</reference>
<evidence type="ECO:0000256" key="2">
    <source>
        <dbReference type="ARBA" id="ARBA00022840"/>
    </source>
</evidence>
<dbReference type="InterPro" id="IPR001977">
    <property type="entry name" value="Depp_CoAkinase"/>
</dbReference>
<name>A0ABU7MKH1_9BACT</name>
<dbReference type="SUPFAM" id="SSF52540">
    <property type="entry name" value="P-loop containing nucleoside triphosphate hydrolases"/>
    <property type="match status" value="1"/>
</dbReference>
<sequence>MSIAITGRMASGKSYFVSYLKKLNYKVLICDDFVNELYVQNSHIKKQIMEKFGEEAYSNNIINKHFIKAKIIEDSSYLTYLQSLTYSYLYKHLQENKYDFVEIPILNNIFFDFSIFFSVIFNMQISDQKRREFLQKRNVDNLTIKAIDAKNDDFFSKNQLFNNVPIVNIPLEKRLNIQDIQKIVEEFKWAI</sequence>
<keyword evidence="3" id="KW-0808">Transferase</keyword>
<keyword evidence="4" id="KW-1185">Reference proteome</keyword>
<proteinExistence type="predicted"/>
<protein>
    <submittedName>
        <fullName evidence="3">Dephospho-CoA kinase</fullName>
        <ecNumber evidence="3">2.7.1.24</ecNumber>
    </submittedName>
</protein>
<dbReference type="Proteomes" id="UP001344817">
    <property type="component" value="Unassembled WGS sequence"/>
</dbReference>
<dbReference type="Pfam" id="PF01121">
    <property type="entry name" value="CoaE"/>
    <property type="match status" value="1"/>
</dbReference>
<keyword evidence="2" id="KW-0067">ATP-binding</keyword>
<dbReference type="GO" id="GO:0004140">
    <property type="term" value="F:dephospho-CoA kinase activity"/>
    <property type="evidence" value="ECO:0007669"/>
    <property type="project" value="UniProtKB-EC"/>
</dbReference>
<evidence type="ECO:0000256" key="1">
    <source>
        <dbReference type="ARBA" id="ARBA00022741"/>
    </source>
</evidence>
<evidence type="ECO:0000313" key="3">
    <source>
        <dbReference type="EMBL" id="MEE3928030.1"/>
    </source>
</evidence>
<dbReference type="EMBL" id="JAZDWZ010000001">
    <property type="protein sequence ID" value="MEE3928030.1"/>
    <property type="molecule type" value="Genomic_DNA"/>
</dbReference>
<gene>
    <name evidence="3" type="ORF">V2E24_00360</name>
</gene>